<gene>
    <name evidence="2" type="ORF">HDIA_1336</name>
</gene>
<dbReference type="InterPro" id="IPR006427">
    <property type="entry name" value="Portal_HK97"/>
</dbReference>
<evidence type="ECO:0000313" key="3">
    <source>
        <dbReference type="Proteomes" id="UP000223606"/>
    </source>
</evidence>
<dbReference type="Gene3D" id="3.40.140.120">
    <property type="match status" value="1"/>
</dbReference>
<sequence>MVFSFLRRALGAGERADARHEVGLQKAPSQEKASRTGAVIALSGTGRAVWTPRDYARLTREGFTKNPVVYRAVRLLAEAVGSVPLLLTKDGVEQETHPALDLLKAPNPTCSRADFLEALIGYLLLSGNAYVEMVRLGGPPSELYALRPDRMRVVAGSDGWPAGFDYTAGGRTVQFREGADGVMPVLHLRLAHPLDDHYGLAPLEAAQTSLDIHNAAATWNKALLDNAARPSGALVYQGTGGLTDEQFERLKQELAEGYEGATNAGRPMLLEGGLDWKMMSLSPRDMDFMEARNGAARDIALAFGVPPMLLGIPGDATYANYAEANRAFWRQAVLPLVMRVSERLATWLGQAYGETLALVPDTDQITALASERGELWARVSAADFLTVNEKRAALGYGPLPGGDGGPTATGTRSKEASLG</sequence>
<evidence type="ECO:0000313" key="2">
    <source>
        <dbReference type="EMBL" id="SON54877.1"/>
    </source>
</evidence>
<feature type="compositionally biased region" description="Gly residues" evidence="1">
    <location>
        <begin position="398"/>
        <end position="407"/>
    </location>
</feature>
<organism evidence="2 3">
    <name type="scientific">Hartmannibacter diazotrophicus</name>
    <dbReference type="NCBI Taxonomy" id="1482074"/>
    <lineage>
        <taxon>Bacteria</taxon>
        <taxon>Pseudomonadati</taxon>
        <taxon>Pseudomonadota</taxon>
        <taxon>Alphaproteobacteria</taxon>
        <taxon>Hyphomicrobiales</taxon>
        <taxon>Pleomorphomonadaceae</taxon>
        <taxon>Hartmannibacter</taxon>
    </lineage>
</organism>
<proteinExistence type="predicted"/>
<dbReference type="Gene3D" id="1.20.1270.210">
    <property type="match status" value="1"/>
</dbReference>
<dbReference type="NCBIfam" id="TIGR01537">
    <property type="entry name" value="portal_HK97"/>
    <property type="match status" value="1"/>
</dbReference>
<keyword evidence="3" id="KW-1185">Reference proteome</keyword>
<dbReference type="Gene3D" id="3.30.1120.70">
    <property type="match status" value="1"/>
</dbReference>
<evidence type="ECO:0000256" key="1">
    <source>
        <dbReference type="SAM" id="MobiDB-lite"/>
    </source>
</evidence>
<accession>A0A2C9D3H1</accession>
<dbReference type="AlphaFoldDB" id="A0A2C9D3H1"/>
<dbReference type="Pfam" id="PF04860">
    <property type="entry name" value="Phage_portal"/>
    <property type="match status" value="1"/>
</dbReference>
<name>A0A2C9D3H1_9HYPH</name>
<dbReference type="InterPro" id="IPR006944">
    <property type="entry name" value="Phage/GTA_portal"/>
</dbReference>
<reference evidence="3" key="1">
    <citation type="submission" date="2017-09" db="EMBL/GenBank/DDBJ databases">
        <title>Genome sequence of Nannocystis excedens DSM 71.</title>
        <authorList>
            <person name="Blom J."/>
        </authorList>
    </citation>
    <scope>NUCLEOTIDE SEQUENCE [LARGE SCALE GENOMIC DNA]</scope>
    <source>
        <strain evidence="3">type strain: E19</strain>
    </source>
</reference>
<dbReference type="KEGG" id="hdi:HDIA_1336"/>
<dbReference type="EMBL" id="LT960614">
    <property type="protein sequence ID" value="SON54877.1"/>
    <property type="molecule type" value="Genomic_DNA"/>
</dbReference>
<protein>
    <submittedName>
        <fullName evidence="2">Phage portal protein, HK97 family</fullName>
    </submittedName>
</protein>
<feature type="region of interest" description="Disordered" evidence="1">
    <location>
        <begin position="396"/>
        <end position="419"/>
    </location>
</feature>
<dbReference type="RefSeq" id="WP_099555461.1">
    <property type="nucleotide sequence ID" value="NZ_LT960614.1"/>
</dbReference>
<dbReference type="Proteomes" id="UP000223606">
    <property type="component" value="Chromosome 1"/>
</dbReference>
<dbReference type="OrthoDB" id="9134461at2"/>